<dbReference type="PANTHER" id="PTHR43701:SF12">
    <property type="entry name" value="MEMBRANE TRANSPORTER PROTEIN YTNM-RELATED"/>
    <property type="match status" value="1"/>
</dbReference>
<feature type="transmembrane region" description="Helical" evidence="5">
    <location>
        <begin position="289"/>
        <end position="307"/>
    </location>
</feature>
<evidence type="ECO:0000256" key="3">
    <source>
        <dbReference type="ARBA" id="ARBA00022989"/>
    </source>
</evidence>
<evidence type="ECO:0000256" key="1">
    <source>
        <dbReference type="ARBA" id="ARBA00004141"/>
    </source>
</evidence>
<evidence type="ECO:0000256" key="5">
    <source>
        <dbReference type="RuleBase" id="RU363041"/>
    </source>
</evidence>
<dbReference type="Gene3D" id="3.40.50.720">
    <property type="entry name" value="NAD(P)-binding Rossmann-like Domain"/>
    <property type="match status" value="1"/>
</dbReference>
<dbReference type="InterPro" id="IPR002781">
    <property type="entry name" value="TM_pro_TauE-like"/>
</dbReference>
<evidence type="ECO:0000256" key="4">
    <source>
        <dbReference type="ARBA" id="ARBA00023136"/>
    </source>
</evidence>
<evidence type="ECO:0000313" key="7">
    <source>
        <dbReference type="Proteomes" id="UP001501725"/>
    </source>
</evidence>
<gene>
    <name evidence="6" type="ORF">GCM10023184_25300</name>
</gene>
<organism evidence="6 7">
    <name type="scientific">Flaviaesturariibacter amylovorans</name>
    <dbReference type="NCBI Taxonomy" id="1084520"/>
    <lineage>
        <taxon>Bacteria</taxon>
        <taxon>Pseudomonadati</taxon>
        <taxon>Bacteroidota</taxon>
        <taxon>Chitinophagia</taxon>
        <taxon>Chitinophagales</taxon>
        <taxon>Chitinophagaceae</taxon>
        <taxon>Flaviaestuariibacter</taxon>
    </lineage>
</organism>
<feature type="transmembrane region" description="Helical" evidence="5">
    <location>
        <begin position="414"/>
        <end position="432"/>
    </location>
</feature>
<sequence>MMKHLTRLDSPVALPITLHAPGLRWLLIGGGQQAAAALEQLLVSGGPLAVTVIAPAAGTALRTLLDAQPVIEWQQRDYTTSDLHKADLLIAATDDPVRNGIIRNEAADIRLLVYVPDAPEAGDFSLLAMHRLAPVAPTVTGDRGEAAWKRIASRLIIAFGLMVLGHVLISYLPIPPVAQIWRDLGPTFTGEFWLFVLAGFVAQLVDGLLSMGYGVTSATCLMSFGVSPVAVSAAIHTSEVFTTGISGYSHYKFGNVNKKLFRHLVIPGVLGAILGAVALVYLGERSAKWLMPVIALYAGFLGLKILVKAFQAAPGNRKVKRVGWLAGAGGFLDSFGGGGWGPIVTSTLIAKGRSPKYTVGSVSLTEFFVTLASAFTFLVTVGVSHLGIVLGLLIGGVLAAPVAARLAGRLPRRTMMICVGIMVMVWCVRVFLKSI</sequence>
<dbReference type="Pfam" id="PF13241">
    <property type="entry name" value="NAD_binding_7"/>
    <property type="match status" value="1"/>
</dbReference>
<feature type="transmembrane region" description="Helical" evidence="5">
    <location>
        <begin position="385"/>
        <end position="407"/>
    </location>
</feature>
<dbReference type="Pfam" id="PF01925">
    <property type="entry name" value="TauE"/>
    <property type="match status" value="1"/>
</dbReference>
<evidence type="ECO:0000313" key="6">
    <source>
        <dbReference type="EMBL" id="GAA4332606.1"/>
    </source>
</evidence>
<dbReference type="EMBL" id="BAABGY010000007">
    <property type="protein sequence ID" value="GAA4332606.1"/>
    <property type="molecule type" value="Genomic_DNA"/>
</dbReference>
<protein>
    <recommendedName>
        <fullName evidence="5">Probable membrane transporter protein</fullName>
    </recommendedName>
</protein>
<feature type="transmembrane region" description="Helical" evidence="5">
    <location>
        <begin position="192"/>
        <end position="215"/>
    </location>
</feature>
<evidence type="ECO:0000256" key="2">
    <source>
        <dbReference type="ARBA" id="ARBA00022692"/>
    </source>
</evidence>
<keyword evidence="5" id="KW-1003">Cell membrane</keyword>
<dbReference type="SUPFAM" id="SSF51735">
    <property type="entry name" value="NAD(P)-binding Rossmann-fold domains"/>
    <property type="match status" value="1"/>
</dbReference>
<proteinExistence type="inferred from homology"/>
<dbReference type="InterPro" id="IPR036291">
    <property type="entry name" value="NAD(P)-bd_dom_sf"/>
</dbReference>
<keyword evidence="4 5" id="KW-0472">Membrane</keyword>
<reference evidence="7" key="1">
    <citation type="journal article" date="2019" name="Int. J. Syst. Evol. Microbiol.">
        <title>The Global Catalogue of Microorganisms (GCM) 10K type strain sequencing project: providing services to taxonomists for standard genome sequencing and annotation.</title>
        <authorList>
            <consortium name="The Broad Institute Genomics Platform"/>
            <consortium name="The Broad Institute Genome Sequencing Center for Infectious Disease"/>
            <person name="Wu L."/>
            <person name="Ma J."/>
        </authorList>
    </citation>
    <scope>NUCLEOTIDE SEQUENCE [LARGE SCALE GENOMIC DNA]</scope>
    <source>
        <strain evidence="7">JCM 17919</strain>
    </source>
</reference>
<comment type="caution">
    <text evidence="6">The sequence shown here is derived from an EMBL/GenBank/DDBJ whole genome shotgun (WGS) entry which is preliminary data.</text>
</comment>
<dbReference type="PANTHER" id="PTHR43701">
    <property type="entry name" value="MEMBRANE TRANSPORTER PROTEIN MJ0441-RELATED"/>
    <property type="match status" value="1"/>
</dbReference>
<dbReference type="Proteomes" id="UP001501725">
    <property type="component" value="Unassembled WGS sequence"/>
</dbReference>
<keyword evidence="3 5" id="KW-1133">Transmembrane helix</keyword>
<accession>A0ABP8H0J5</accession>
<feature type="transmembrane region" description="Helical" evidence="5">
    <location>
        <begin position="260"/>
        <end position="283"/>
    </location>
</feature>
<dbReference type="RefSeq" id="WP_345256112.1">
    <property type="nucleotide sequence ID" value="NZ_BAABGY010000007.1"/>
</dbReference>
<dbReference type="InterPro" id="IPR051598">
    <property type="entry name" value="TSUP/Inactive_protease-like"/>
</dbReference>
<keyword evidence="7" id="KW-1185">Reference proteome</keyword>
<name>A0ABP8H0J5_9BACT</name>
<comment type="similarity">
    <text evidence="5">Belongs to the 4-toluene sulfonate uptake permease (TSUP) (TC 2.A.102) family.</text>
</comment>
<feature type="transmembrane region" description="Helical" evidence="5">
    <location>
        <begin position="357"/>
        <end position="379"/>
    </location>
</feature>
<feature type="transmembrane region" description="Helical" evidence="5">
    <location>
        <begin position="151"/>
        <end position="172"/>
    </location>
</feature>
<comment type="subcellular location">
    <subcellularLocation>
        <location evidence="5">Cell membrane</location>
        <topology evidence="5">Multi-pass membrane protein</topology>
    </subcellularLocation>
    <subcellularLocation>
        <location evidence="1">Membrane</location>
        <topology evidence="1">Multi-pass membrane protein</topology>
    </subcellularLocation>
</comment>
<keyword evidence="2 5" id="KW-0812">Transmembrane</keyword>